<organism evidence="1 3">
    <name type="scientific">Archangium gephyra</name>
    <dbReference type="NCBI Taxonomy" id="48"/>
    <lineage>
        <taxon>Bacteria</taxon>
        <taxon>Pseudomonadati</taxon>
        <taxon>Myxococcota</taxon>
        <taxon>Myxococcia</taxon>
        <taxon>Myxococcales</taxon>
        <taxon>Cystobacterineae</taxon>
        <taxon>Archangiaceae</taxon>
        <taxon>Archangium</taxon>
    </lineage>
</organism>
<dbReference type="RefSeq" id="WP_047857533.1">
    <property type="nucleotide sequence ID" value="NZ_CP011509.1"/>
</dbReference>
<dbReference type="KEGG" id="age:AA314_05112"/>
<proteinExistence type="predicted"/>
<evidence type="ECO:0000313" key="3">
    <source>
        <dbReference type="Proteomes" id="UP000035579"/>
    </source>
</evidence>
<gene>
    <name evidence="1" type="ORF">AA314_05112</name>
    <name evidence="2" type="ORF">ATI61_11547</name>
</gene>
<dbReference type="AlphaFoldDB" id="A0AAC8QAF6"/>
<dbReference type="Proteomes" id="UP000035579">
    <property type="component" value="Chromosome"/>
</dbReference>
<dbReference type="EMBL" id="CP011509">
    <property type="protein sequence ID" value="AKJ03486.1"/>
    <property type="molecule type" value="Genomic_DNA"/>
</dbReference>
<evidence type="ECO:0000313" key="1">
    <source>
        <dbReference type="EMBL" id="AKJ03486.1"/>
    </source>
</evidence>
<evidence type="ECO:0000313" key="2">
    <source>
        <dbReference type="EMBL" id="REG24010.1"/>
    </source>
</evidence>
<evidence type="ECO:0000313" key="4">
    <source>
        <dbReference type="Proteomes" id="UP000256345"/>
    </source>
</evidence>
<reference evidence="1 3" key="1">
    <citation type="submission" date="2015-05" db="EMBL/GenBank/DDBJ databases">
        <title>Genome assembly of Archangium gephyra DSM 2261.</title>
        <authorList>
            <person name="Sharma G."/>
            <person name="Subramanian S."/>
        </authorList>
    </citation>
    <scope>NUCLEOTIDE SEQUENCE [LARGE SCALE GENOMIC DNA]</scope>
    <source>
        <strain evidence="1 3">DSM 2261</strain>
    </source>
</reference>
<dbReference type="Proteomes" id="UP000256345">
    <property type="component" value="Unassembled WGS sequence"/>
</dbReference>
<reference evidence="2 4" key="2">
    <citation type="submission" date="2018-08" db="EMBL/GenBank/DDBJ databases">
        <title>Genomic Encyclopedia of Archaeal and Bacterial Type Strains, Phase II (KMG-II): from individual species to whole genera.</title>
        <authorList>
            <person name="Goeker M."/>
        </authorList>
    </citation>
    <scope>NUCLEOTIDE SEQUENCE [LARGE SCALE GENOMIC DNA]</scope>
    <source>
        <strain evidence="2 4">DSM 2261</strain>
    </source>
</reference>
<dbReference type="EMBL" id="QUMU01000015">
    <property type="protein sequence ID" value="REG24010.1"/>
    <property type="molecule type" value="Genomic_DNA"/>
</dbReference>
<accession>A0AAC8QAF6</accession>
<sequence>MDAWFRARAVAIREALHKVSGEAAAKLYRSSAYDLRKTTGNEPTFDFRDRLLAEFAAIAEGDDVARLDEALAVEAEKDRAFWSKMSGRDMK</sequence>
<name>A0AAC8QAF6_9BACT</name>
<keyword evidence="4" id="KW-1185">Reference proteome</keyword>
<protein>
    <submittedName>
        <fullName evidence="1">Uncharacterized protein</fullName>
    </submittedName>
</protein>